<dbReference type="PANTHER" id="PTHR30419:SF8">
    <property type="entry name" value="NITROGEN ASSIMILATION TRANSCRIPTIONAL ACTIVATOR-RELATED"/>
    <property type="match status" value="1"/>
</dbReference>
<dbReference type="Proteomes" id="UP000033411">
    <property type="component" value="Unassembled WGS sequence"/>
</dbReference>
<keyword evidence="3" id="KW-0238">DNA-binding</keyword>
<name>A0A0F5Q4Y8_9HYPH</name>
<dbReference type="FunFam" id="1.10.10.10:FF:000001">
    <property type="entry name" value="LysR family transcriptional regulator"/>
    <property type="match status" value="1"/>
</dbReference>
<dbReference type="OrthoDB" id="7492271at2"/>
<dbReference type="InterPro" id="IPR036390">
    <property type="entry name" value="WH_DNA-bd_sf"/>
</dbReference>
<dbReference type="RefSeq" id="WP_046140686.1">
    <property type="nucleotide sequence ID" value="NZ_LANJ01000044.1"/>
</dbReference>
<dbReference type="GO" id="GO:0003700">
    <property type="term" value="F:DNA-binding transcription factor activity"/>
    <property type="evidence" value="ECO:0007669"/>
    <property type="project" value="InterPro"/>
</dbReference>
<dbReference type="PANTHER" id="PTHR30419">
    <property type="entry name" value="HTH-TYPE TRANSCRIPTIONAL REGULATOR YBHD"/>
    <property type="match status" value="1"/>
</dbReference>
<dbReference type="InterPro" id="IPR005119">
    <property type="entry name" value="LysR_subst-bd"/>
</dbReference>
<protein>
    <recommendedName>
        <fullName evidence="5">HTH lysR-type domain-containing protein</fullName>
    </recommendedName>
</protein>
<dbReference type="Pfam" id="PF03466">
    <property type="entry name" value="LysR_substrate"/>
    <property type="match status" value="1"/>
</dbReference>
<dbReference type="GO" id="GO:0003677">
    <property type="term" value="F:DNA binding"/>
    <property type="evidence" value="ECO:0007669"/>
    <property type="project" value="UniProtKB-KW"/>
</dbReference>
<keyword evidence="4" id="KW-0804">Transcription</keyword>
<evidence type="ECO:0000259" key="5">
    <source>
        <dbReference type="PROSITE" id="PS50931"/>
    </source>
</evidence>
<dbReference type="Pfam" id="PF00126">
    <property type="entry name" value="HTH_1"/>
    <property type="match status" value="1"/>
</dbReference>
<comment type="caution">
    <text evidence="6">The sequence shown here is derived from an EMBL/GenBank/DDBJ whole genome shotgun (WGS) entry which is preliminary data.</text>
</comment>
<evidence type="ECO:0000256" key="4">
    <source>
        <dbReference type="ARBA" id="ARBA00023163"/>
    </source>
</evidence>
<dbReference type="InterPro" id="IPR050950">
    <property type="entry name" value="HTH-type_LysR_regulators"/>
</dbReference>
<dbReference type="Gene3D" id="1.10.10.10">
    <property type="entry name" value="Winged helix-like DNA-binding domain superfamily/Winged helix DNA-binding domain"/>
    <property type="match status" value="1"/>
</dbReference>
<organism evidence="6 7">
    <name type="scientific">Devosia epidermidihirudinis</name>
    <dbReference type="NCBI Taxonomy" id="1293439"/>
    <lineage>
        <taxon>Bacteria</taxon>
        <taxon>Pseudomonadati</taxon>
        <taxon>Pseudomonadota</taxon>
        <taxon>Alphaproteobacteria</taxon>
        <taxon>Hyphomicrobiales</taxon>
        <taxon>Devosiaceae</taxon>
        <taxon>Devosia</taxon>
    </lineage>
</organism>
<reference evidence="6 7" key="1">
    <citation type="submission" date="2015-03" db="EMBL/GenBank/DDBJ databases">
        <authorList>
            <person name="Lepp D."/>
            <person name="Hassan Y.I."/>
            <person name="Li X.-Z."/>
            <person name="Zhou T."/>
        </authorList>
    </citation>
    <scope>NUCLEOTIDE SEQUENCE [LARGE SCALE GENOMIC DNA]</scope>
    <source>
        <strain evidence="6 7">E84</strain>
    </source>
</reference>
<dbReference type="GO" id="GO:0005829">
    <property type="term" value="C:cytosol"/>
    <property type="evidence" value="ECO:0007669"/>
    <property type="project" value="TreeGrafter"/>
</dbReference>
<feature type="domain" description="HTH lysR-type" evidence="5">
    <location>
        <begin position="10"/>
        <end position="67"/>
    </location>
</feature>
<dbReference type="EMBL" id="LANJ01000044">
    <property type="protein sequence ID" value="KKC35955.1"/>
    <property type="molecule type" value="Genomic_DNA"/>
</dbReference>
<evidence type="ECO:0000256" key="3">
    <source>
        <dbReference type="ARBA" id="ARBA00023125"/>
    </source>
</evidence>
<dbReference type="SUPFAM" id="SSF46785">
    <property type="entry name" value="Winged helix' DNA-binding domain"/>
    <property type="match status" value="1"/>
</dbReference>
<dbReference type="AlphaFoldDB" id="A0A0F5Q4Y8"/>
<dbReference type="PATRIC" id="fig|1293439.3.peg.3150"/>
<dbReference type="Gene3D" id="3.40.190.10">
    <property type="entry name" value="Periplasmic binding protein-like II"/>
    <property type="match status" value="2"/>
</dbReference>
<evidence type="ECO:0000313" key="6">
    <source>
        <dbReference type="EMBL" id="KKC35955.1"/>
    </source>
</evidence>
<sequence>MNGYSSKTNIGLRHFKAALAVADMRSFARAAEHLHVVPSALTETIRQLEAESGVQLFDRSARPVTLTPAGDELIVRARRIVADFDLAMLDLRRLGGLESGSIRVGAAPSMVGFPLSPAIRNLAAQHKGIDVTVFDDIAERLGTMVLDRVVDFALAERWHDTDELTYEPLLNDPFVLVCHKDHPLASRESVLLADIPEGDMMLLDDSTGTGKLIGRPGVLPERLRHSQMRAHSTISLLIMISEGMGLSLMPRLAASVLRSPNIALVALADLSLERQLCIVSRAHASTSPAVAALIGHIKACLQTLRD</sequence>
<proteinExistence type="inferred from homology"/>
<dbReference type="InterPro" id="IPR036388">
    <property type="entry name" value="WH-like_DNA-bd_sf"/>
</dbReference>
<dbReference type="InterPro" id="IPR000847">
    <property type="entry name" value="LysR_HTH_N"/>
</dbReference>
<dbReference type="STRING" id="1293439.WH87_15470"/>
<evidence type="ECO:0000256" key="2">
    <source>
        <dbReference type="ARBA" id="ARBA00023015"/>
    </source>
</evidence>
<keyword evidence="2" id="KW-0805">Transcription regulation</keyword>
<evidence type="ECO:0000313" key="7">
    <source>
        <dbReference type="Proteomes" id="UP000033411"/>
    </source>
</evidence>
<gene>
    <name evidence="6" type="ORF">WH87_15470</name>
</gene>
<keyword evidence="7" id="KW-1185">Reference proteome</keyword>
<dbReference type="PROSITE" id="PS50931">
    <property type="entry name" value="HTH_LYSR"/>
    <property type="match status" value="1"/>
</dbReference>
<dbReference type="SUPFAM" id="SSF53850">
    <property type="entry name" value="Periplasmic binding protein-like II"/>
    <property type="match status" value="1"/>
</dbReference>
<evidence type="ECO:0000256" key="1">
    <source>
        <dbReference type="ARBA" id="ARBA00009437"/>
    </source>
</evidence>
<comment type="similarity">
    <text evidence="1">Belongs to the LysR transcriptional regulatory family.</text>
</comment>
<accession>A0A0F5Q4Y8</accession>